<organism evidence="2">
    <name type="scientific">Polytomella parva</name>
    <dbReference type="NCBI Taxonomy" id="51329"/>
    <lineage>
        <taxon>Eukaryota</taxon>
        <taxon>Viridiplantae</taxon>
        <taxon>Chlorophyta</taxon>
        <taxon>core chlorophytes</taxon>
        <taxon>Chlorophyceae</taxon>
        <taxon>CS clade</taxon>
        <taxon>Chlamydomonadales</taxon>
        <taxon>Chlamydomonadaceae</taxon>
        <taxon>Polytomella</taxon>
    </lineage>
</organism>
<dbReference type="SUPFAM" id="SSF52402">
    <property type="entry name" value="Adenine nucleotide alpha hydrolases-like"/>
    <property type="match status" value="1"/>
</dbReference>
<name>A0A7S0VC41_9CHLO</name>
<dbReference type="Gene3D" id="3.40.50.620">
    <property type="entry name" value="HUPs"/>
    <property type="match status" value="1"/>
</dbReference>
<dbReference type="InterPro" id="IPR006016">
    <property type="entry name" value="UspA"/>
</dbReference>
<dbReference type="PANTHER" id="PTHR31964">
    <property type="entry name" value="ADENINE NUCLEOTIDE ALPHA HYDROLASES-LIKE SUPERFAMILY PROTEIN"/>
    <property type="match status" value="1"/>
</dbReference>
<evidence type="ECO:0000313" key="2">
    <source>
        <dbReference type="EMBL" id="CAD8778986.1"/>
    </source>
</evidence>
<dbReference type="CDD" id="cd23659">
    <property type="entry name" value="USP_At3g01520-like"/>
    <property type="match status" value="1"/>
</dbReference>
<protein>
    <recommendedName>
        <fullName evidence="1">UspA domain-containing protein</fullName>
    </recommendedName>
</protein>
<dbReference type="EMBL" id="HBFM01021511">
    <property type="protein sequence ID" value="CAD8778986.1"/>
    <property type="molecule type" value="Transcribed_RNA"/>
</dbReference>
<dbReference type="AlphaFoldDB" id="A0A7S0VC41"/>
<dbReference type="Pfam" id="PF00582">
    <property type="entry name" value="Usp"/>
    <property type="match status" value="1"/>
</dbReference>
<gene>
    <name evidence="2" type="ORF">PPAR00522_LOCUS14004</name>
</gene>
<dbReference type="PANTHER" id="PTHR31964:SF113">
    <property type="entry name" value="USPA DOMAIN-CONTAINING PROTEIN"/>
    <property type="match status" value="1"/>
</dbReference>
<proteinExistence type="predicted"/>
<sequence length="165" mass="17795">MSRNICICVDESKASVRAIEWAIENVVRSGDSVTLLHVVPLEKYVVMSTDLGELVDEGEDNRHKVEARENVFVERDLVPLLAANNIPVKIEAIKANSGEVGEGISRFARANSPAMLVLSRHDSHHGTAGAIRSIFAAATGGSHGSASDYCLSHCRTPIVVLHLDN</sequence>
<accession>A0A7S0VC41</accession>
<dbReference type="InterPro" id="IPR014729">
    <property type="entry name" value="Rossmann-like_a/b/a_fold"/>
</dbReference>
<feature type="domain" description="UspA" evidence="1">
    <location>
        <begin position="1"/>
        <end position="161"/>
    </location>
</feature>
<evidence type="ECO:0000259" key="1">
    <source>
        <dbReference type="Pfam" id="PF00582"/>
    </source>
</evidence>
<reference evidence="2" key="1">
    <citation type="submission" date="2021-01" db="EMBL/GenBank/DDBJ databases">
        <authorList>
            <person name="Corre E."/>
            <person name="Pelletier E."/>
            <person name="Niang G."/>
            <person name="Scheremetjew M."/>
            <person name="Finn R."/>
            <person name="Kale V."/>
            <person name="Holt S."/>
            <person name="Cochrane G."/>
            <person name="Meng A."/>
            <person name="Brown T."/>
            <person name="Cohen L."/>
        </authorList>
    </citation>
    <scope>NUCLEOTIDE SEQUENCE</scope>
    <source>
        <strain evidence="2">SAG 63-3</strain>
    </source>
</reference>